<evidence type="ECO:0000313" key="9">
    <source>
        <dbReference type="EMBL" id="KAK6190308.1"/>
    </source>
</evidence>
<feature type="transmembrane region" description="Helical" evidence="7">
    <location>
        <begin position="12"/>
        <end position="36"/>
    </location>
</feature>
<keyword evidence="5 7" id="KW-0472">Membrane</keyword>
<dbReference type="InterPro" id="IPR008952">
    <property type="entry name" value="Tetraspanin_EC2_sf"/>
</dbReference>
<name>A0AAN8PYU7_PATCE</name>
<dbReference type="SUPFAM" id="SSF48652">
    <property type="entry name" value="Tetraspanin"/>
    <property type="match status" value="1"/>
</dbReference>
<feature type="transmembrane region" description="Helical" evidence="7">
    <location>
        <begin position="231"/>
        <end position="257"/>
    </location>
</feature>
<comment type="subcellular location">
    <subcellularLocation>
        <location evidence="1 7">Membrane</location>
        <topology evidence="1 7">Multi-pass membrane protein</topology>
    </subcellularLocation>
</comment>
<keyword evidence="3 7" id="KW-0812">Transmembrane</keyword>
<feature type="disulfide bond" evidence="6">
    <location>
        <begin position="150"/>
        <end position="179"/>
    </location>
</feature>
<evidence type="ECO:0000256" key="2">
    <source>
        <dbReference type="ARBA" id="ARBA00006840"/>
    </source>
</evidence>
<dbReference type="PRINTS" id="PR00259">
    <property type="entry name" value="TMFOUR"/>
</dbReference>
<dbReference type="Gene3D" id="1.10.1450.10">
    <property type="entry name" value="Tetraspanin"/>
    <property type="match status" value="1"/>
</dbReference>
<keyword evidence="6" id="KW-1015">Disulfide bond</keyword>
<dbReference type="Pfam" id="PF00335">
    <property type="entry name" value="Tetraspanin"/>
    <property type="match status" value="1"/>
</dbReference>
<feature type="transmembrane region" description="Helical" evidence="7">
    <location>
        <begin position="56"/>
        <end position="80"/>
    </location>
</feature>
<dbReference type="EMBL" id="JAZGQO010000002">
    <property type="protein sequence ID" value="KAK6190308.1"/>
    <property type="molecule type" value="Genomic_DNA"/>
</dbReference>
<gene>
    <name evidence="9" type="ORF">SNE40_002208</name>
    <name evidence="8" type="ORF">SNE40_006604</name>
</gene>
<keyword evidence="4 7" id="KW-1133">Transmembrane helix</keyword>
<proteinExistence type="inferred from homology"/>
<dbReference type="AlphaFoldDB" id="A0AAN8PYU7"/>
<dbReference type="PIRSF" id="PIRSF002419">
    <property type="entry name" value="Tetraspanin"/>
    <property type="match status" value="1"/>
</dbReference>
<accession>A0AAN8PYU7</accession>
<evidence type="ECO:0000256" key="6">
    <source>
        <dbReference type="PIRSR" id="PIRSR002419-1"/>
    </source>
</evidence>
<evidence type="ECO:0000313" key="8">
    <source>
        <dbReference type="EMBL" id="KAK6184067.1"/>
    </source>
</evidence>
<dbReference type="GO" id="GO:0016020">
    <property type="term" value="C:membrane"/>
    <property type="evidence" value="ECO:0007669"/>
    <property type="project" value="UniProtKB-SubCell"/>
</dbReference>
<keyword evidence="10" id="KW-1185">Reference proteome</keyword>
<protein>
    <recommendedName>
        <fullName evidence="7">Tetraspanin</fullName>
    </recommendedName>
</protein>
<comment type="similarity">
    <text evidence="2 7">Belongs to the tetraspanin (TM4SF) family.</text>
</comment>
<dbReference type="Proteomes" id="UP001347796">
    <property type="component" value="Unassembled WGS sequence"/>
</dbReference>
<organism evidence="9 10">
    <name type="scientific">Patella caerulea</name>
    <name type="common">Rayed Mediterranean limpet</name>
    <dbReference type="NCBI Taxonomy" id="87958"/>
    <lineage>
        <taxon>Eukaryota</taxon>
        <taxon>Metazoa</taxon>
        <taxon>Spiralia</taxon>
        <taxon>Lophotrochozoa</taxon>
        <taxon>Mollusca</taxon>
        <taxon>Gastropoda</taxon>
        <taxon>Patellogastropoda</taxon>
        <taxon>Patelloidea</taxon>
        <taxon>Patellidae</taxon>
        <taxon>Patella</taxon>
    </lineage>
</organism>
<dbReference type="PANTHER" id="PTHR19282">
    <property type="entry name" value="TETRASPANIN"/>
    <property type="match status" value="1"/>
</dbReference>
<sequence>MRTDQKLFCLKLSLVLFIVLLLLFGAVLFGVPLWLLLDYWSNEYLDINVEFQRYLIVLYVLIVVGGIILVFGFLGIVGAIRTNKWILLMLVIMVSIAAAMTAGGCVFGFIYKEELTDTGTIVADYMRQKYTGFQDRPTQIIDLMQSELNCCGGDSYFDYDESYWQNMDSKRDNQTPLSCCQDYERYQNAQGVAYTCSMYEGREVVAQSRTPNPKIHKKGCKEALSDFFIKYVGVVVGIAIALFVIELTCVIIGSVLIHILRNLFVPQPDDIVYDMARKQEKSPYPSRGGYSGGGNYYQ</sequence>
<dbReference type="EMBL" id="JAZGQO010000006">
    <property type="protein sequence ID" value="KAK6184067.1"/>
    <property type="molecule type" value="Genomic_DNA"/>
</dbReference>
<reference evidence="9 10" key="1">
    <citation type="submission" date="2024-01" db="EMBL/GenBank/DDBJ databases">
        <title>The genome of the rayed Mediterranean limpet Patella caerulea (Linnaeus, 1758).</title>
        <authorList>
            <person name="Anh-Thu Weber A."/>
            <person name="Halstead-Nussloch G."/>
        </authorList>
    </citation>
    <scope>NUCLEOTIDE SEQUENCE [LARGE SCALE GENOMIC DNA]</scope>
    <source>
        <strain evidence="9">AATW-2023a</strain>
        <tissue evidence="9">Whole specimen</tissue>
    </source>
</reference>
<evidence type="ECO:0000256" key="1">
    <source>
        <dbReference type="ARBA" id="ARBA00004141"/>
    </source>
</evidence>
<evidence type="ECO:0000256" key="5">
    <source>
        <dbReference type="ARBA" id="ARBA00023136"/>
    </source>
</evidence>
<evidence type="ECO:0000256" key="3">
    <source>
        <dbReference type="ARBA" id="ARBA00022692"/>
    </source>
</evidence>
<dbReference type="InterPro" id="IPR000301">
    <property type="entry name" value="Tetraspanin_animals"/>
</dbReference>
<comment type="caution">
    <text evidence="9">The sequence shown here is derived from an EMBL/GenBank/DDBJ whole genome shotgun (WGS) entry which is preliminary data.</text>
</comment>
<feature type="transmembrane region" description="Helical" evidence="7">
    <location>
        <begin position="87"/>
        <end position="111"/>
    </location>
</feature>
<evidence type="ECO:0000313" key="10">
    <source>
        <dbReference type="Proteomes" id="UP001347796"/>
    </source>
</evidence>
<dbReference type="InterPro" id="IPR018499">
    <property type="entry name" value="Tetraspanin/Peripherin"/>
</dbReference>
<evidence type="ECO:0000256" key="4">
    <source>
        <dbReference type="ARBA" id="ARBA00022989"/>
    </source>
</evidence>
<evidence type="ECO:0000256" key="7">
    <source>
        <dbReference type="RuleBase" id="RU361218"/>
    </source>
</evidence>